<evidence type="ECO:0000313" key="2">
    <source>
        <dbReference type="EMBL" id="RLV92044.1"/>
    </source>
</evidence>
<gene>
    <name evidence="2" type="ORF">DV515_00013945</name>
</gene>
<dbReference type="AlphaFoldDB" id="A0A3L8RZL5"/>
<evidence type="ECO:0000313" key="3">
    <source>
        <dbReference type="Proteomes" id="UP000276834"/>
    </source>
</evidence>
<name>A0A3L8RZL5_CHLGU</name>
<comment type="caution">
    <text evidence="2">The sequence shown here is derived from an EMBL/GenBank/DDBJ whole genome shotgun (WGS) entry which is preliminary data.</text>
</comment>
<reference evidence="2 3" key="1">
    <citation type="journal article" date="2018" name="Proc. R. Soc. B">
        <title>A non-coding region near Follistatin controls head colour polymorphism in the Gouldian finch.</title>
        <authorList>
            <person name="Toomey M.B."/>
            <person name="Marques C.I."/>
            <person name="Andrade P."/>
            <person name="Araujo P.M."/>
            <person name="Sabatino S."/>
            <person name="Gazda M.A."/>
            <person name="Afonso S."/>
            <person name="Lopes R.J."/>
            <person name="Corbo J.C."/>
            <person name="Carneiro M."/>
        </authorList>
    </citation>
    <scope>NUCLEOTIDE SEQUENCE [LARGE SCALE GENOMIC DNA]</scope>
    <source>
        <strain evidence="2">Red01</strain>
        <tissue evidence="2">Muscle</tissue>
    </source>
</reference>
<evidence type="ECO:0000256" key="1">
    <source>
        <dbReference type="SAM" id="MobiDB-lite"/>
    </source>
</evidence>
<feature type="non-terminal residue" evidence="2">
    <location>
        <position position="1"/>
    </location>
</feature>
<accession>A0A3L8RZL5</accession>
<protein>
    <submittedName>
        <fullName evidence="2">Uncharacterized protein</fullName>
    </submittedName>
</protein>
<organism evidence="2 3">
    <name type="scientific">Chloebia gouldiae</name>
    <name type="common">Gouldian finch</name>
    <name type="synonym">Erythrura gouldiae</name>
    <dbReference type="NCBI Taxonomy" id="44316"/>
    <lineage>
        <taxon>Eukaryota</taxon>
        <taxon>Metazoa</taxon>
        <taxon>Chordata</taxon>
        <taxon>Craniata</taxon>
        <taxon>Vertebrata</taxon>
        <taxon>Euteleostomi</taxon>
        <taxon>Archelosauria</taxon>
        <taxon>Archosauria</taxon>
        <taxon>Dinosauria</taxon>
        <taxon>Saurischia</taxon>
        <taxon>Theropoda</taxon>
        <taxon>Coelurosauria</taxon>
        <taxon>Aves</taxon>
        <taxon>Neognathae</taxon>
        <taxon>Neoaves</taxon>
        <taxon>Telluraves</taxon>
        <taxon>Australaves</taxon>
        <taxon>Passeriformes</taxon>
        <taxon>Passeroidea</taxon>
        <taxon>Passeridae</taxon>
        <taxon>Chloebia</taxon>
    </lineage>
</organism>
<dbReference type="EMBL" id="QUSF01000104">
    <property type="protein sequence ID" value="RLV92044.1"/>
    <property type="molecule type" value="Genomic_DNA"/>
</dbReference>
<proteinExistence type="predicted"/>
<feature type="region of interest" description="Disordered" evidence="1">
    <location>
        <begin position="1"/>
        <end position="118"/>
    </location>
</feature>
<keyword evidence="3" id="KW-1185">Reference proteome</keyword>
<sequence length="118" mass="12258">AGPGDWRSPAGERGGERAGGGRARQRGERGRGQPGSRPTRDSARPHGAGVGRHSPRGRASAVGAAALSRRTRSQWRGGDSSPRVPDSEVGLLRAAVRQNLEQPETDGLPAGDGNHSKL</sequence>
<dbReference type="Proteomes" id="UP000276834">
    <property type="component" value="Unassembled WGS sequence"/>
</dbReference>